<proteinExistence type="predicted"/>
<name>X1ISH1_9ZZZZ</name>
<sequence length="189" mass="21948">EDGKRSRSHGLPAKVIQVQSEAVGIPLVQRRTTWDNYEVEFKSMLRTFKQEGVNGGVFGDIDFEEHREWIGRVCQEVDITPHLPLWGESQDKILRDFIDLGFEAIVVATKANLLGEKWLGQRINLDFIRHLDKLKETKDITPCGEAGEYHTLVIDGPLFKKRMEILKTRKVFRDARWFLDILDTELRTK</sequence>
<evidence type="ECO:0000259" key="1">
    <source>
        <dbReference type="Pfam" id="PF01902"/>
    </source>
</evidence>
<dbReference type="PANTHER" id="PTHR12196:SF2">
    <property type="entry name" value="DIPHTHINE--AMMONIA LIGASE"/>
    <property type="match status" value="1"/>
</dbReference>
<dbReference type="CDD" id="cd01994">
    <property type="entry name" value="AANH_PF0828-like"/>
    <property type="match status" value="1"/>
</dbReference>
<dbReference type="GO" id="GO:0017183">
    <property type="term" value="P:protein histidyl modification to diphthamide"/>
    <property type="evidence" value="ECO:0007669"/>
    <property type="project" value="TreeGrafter"/>
</dbReference>
<comment type="caution">
    <text evidence="2">The sequence shown here is derived from an EMBL/GenBank/DDBJ whole genome shotgun (WGS) entry which is preliminary data.</text>
</comment>
<dbReference type="InterPro" id="IPR014729">
    <property type="entry name" value="Rossmann-like_a/b/a_fold"/>
</dbReference>
<reference evidence="2" key="1">
    <citation type="journal article" date="2014" name="Front. Microbiol.">
        <title>High frequency of phylogenetically diverse reductive dehalogenase-homologous genes in deep subseafloor sedimentary metagenomes.</title>
        <authorList>
            <person name="Kawai M."/>
            <person name="Futagami T."/>
            <person name="Toyoda A."/>
            <person name="Takaki Y."/>
            <person name="Nishi S."/>
            <person name="Hori S."/>
            <person name="Arai W."/>
            <person name="Tsubouchi T."/>
            <person name="Morono Y."/>
            <person name="Uchiyama I."/>
            <person name="Ito T."/>
            <person name="Fujiyama A."/>
            <person name="Inagaki F."/>
            <person name="Takami H."/>
        </authorList>
    </citation>
    <scope>NUCLEOTIDE SEQUENCE</scope>
    <source>
        <strain evidence="2">Expedition CK06-06</strain>
    </source>
</reference>
<dbReference type="Gene3D" id="3.90.1490.10">
    <property type="entry name" value="putative n-type atp pyrophosphatase, domain 2"/>
    <property type="match status" value="1"/>
</dbReference>
<protein>
    <recommendedName>
        <fullName evidence="1">Diphthamide synthase domain-containing protein</fullName>
    </recommendedName>
</protein>
<dbReference type="InterPro" id="IPR030662">
    <property type="entry name" value="DPH6/MJ0570"/>
</dbReference>
<accession>X1ISH1</accession>
<dbReference type="Gene3D" id="3.40.50.620">
    <property type="entry name" value="HUPs"/>
    <property type="match status" value="1"/>
</dbReference>
<feature type="domain" description="Diphthamide synthase" evidence="1">
    <location>
        <begin position="6"/>
        <end position="181"/>
    </location>
</feature>
<evidence type="ECO:0000313" key="2">
    <source>
        <dbReference type="EMBL" id="GAH69039.1"/>
    </source>
</evidence>
<organism evidence="2">
    <name type="scientific">marine sediment metagenome</name>
    <dbReference type="NCBI Taxonomy" id="412755"/>
    <lineage>
        <taxon>unclassified sequences</taxon>
        <taxon>metagenomes</taxon>
        <taxon>ecological metagenomes</taxon>
    </lineage>
</organism>
<dbReference type="EMBL" id="BARU01030946">
    <property type="protein sequence ID" value="GAH69039.1"/>
    <property type="molecule type" value="Genomic_DNA"/>
</dbReference>
<dbReference type="InterPro" id="IPR002761">
    <property type="entry name" value="Diphthami_syn_dom"/>
</dbReference>
<dbReference type="AlphaFoldDB" id="X1ISH1"/>
<dbReference type="Pfam" id="PF01902">
    <property type="entry name" value="Diphthami_syn_2"/>
    <property type="match status" value="1"/>
</dbReference>
<feature type="non-terminal residue" evidence="2">
    <location>
        <position position="1"/>
    </location>
</feature>
<dbReference type="PANTHER" id="PTHR12196">
    <property type="entry name" value="DOMAIN OF UNKNOWN FUNCTION 71 DUF71 -CONTAINING PROTEIN"/>
    <property type="match status" value="1"/>
</dbReference>
<gene>
    <name evidence="2" type="ORF">S03H2_49009</name>
</gene>
<dbReference type="NCBIfam" id="TIGR00290">
    <property type="entry name" value="MJ0570_dom"/>
    <property type="match status" value="1"/>
</dbReference>
<dbReference type="GO" id="GO:0017178">
    <property type="term" value="F:diphthine-ammonia ligase activity"/>
    <property type="evidence" value="ECO:0007669"/>
    <property type="project" value="TreeGrafter"/>
</dbReference>
<dbReference type="SUPFAM" id="SSF52402">
    <property type="entry name" value="Adenine nucleotide alpha hydrolases-like"/>
    <property type="match status" value="1"/>
</dbReference>